<evidence type="ECO:0000313" key="2">
    <source>
        <dbReference type="EMBL" id="MFC4542981.1"/>
    </source>
</evidence>
<proteinExistence type="predicted"/>
<dbReference type="EMBL" id="JBHSFA010000007">
    <property type="protein sequence ID" value="MFC4542981.1"/>
    <property type="molecule type" value="Genomic_DNA"/>
</dbReference>
<name>A0ABD5PR67_9EURY</name>
<dbReference type="Proteomes" id="UP001595898">
    <property type="component" value="Unassembled WGS sequence"/>
</dbReference>
<accession>A0ABD5PR67</accession>
<feature type="compositionally biased region" description="Basic and acidic residues" evidence="1">
    <location>
        <begin position="102"/>
        <end position="125"/>
    </location>
</feature>
<protein>
    <submittedName>
        <fullName evidence="2">MSCRAMM family adhesin SdrC</fullName>
    </submittedName>
</protein>
<dbReference type="RefSeq" id="WP_250140333.1">
    <property type="nucleotide sequence ID" value="NZ_JALIQP010000002.1"/>
</dbReference>
<feature type="compositionally biased region" description="Acidic residues" evidence="1">
    <location>
        <begin position="213"/>
        <end position="223"/>
    </location>
</feature>
<dbReference type="AlphaFoldDB" id="A0ABD5PR67"/>
<feature type="compositionally biased region" description="Acidic residues" evidence="1">
    <location>
        <begin position="245"/>
        <end position="256"/>
    </location>
</feature>
<gene>
    <name evidence="2" type="ORF">ACFO5R_13720</name>
</gene>
<organism evidence="2 3">
    <name type="scientific">Halosolutus amylolyticus</name>
    <dbReference type="NCBI Taxonomy" id="2932267"/>
    <lineage>
        <taxon>Archaea</taxon>
        <taxon>Methanobacteriati</taxon>
        <taxon>Methanobacteriota</taxon>
        <taxon>Stenosarchaea group</taxon>
        <taxon>Halobacteria</taxon>
        <taxon>Halobacteriales</taxon>
        <taxon>Natrialbaceae</taxon>
        <taxon>Halosolutus</taxon>
    </lineage>
</organism>
<reference evidence="2 3" key="1">
    <citation type="journal article" date="2019" name="Int. J. Syst. Evol. Microbiol.">
        <title>The Global Catalogue of Microorganisms (GCM) 10K type strain sequencing project: providing services to taxonomists for standard genome sequencing and annotation.</title>
        <authorList>
            <consortium name="The Broad Institute Genomics Platform"/>
            <consortium name="The Broad Institute Genome Sequencing Center for Infectious Disease"/>
            <person name="Wu L."/>
            <person name="Ma J."/>
        </authorList>
    </citation>
    <scope>NUCLEOTIDE SEQUENCE [LARGE SCALE GENOMIC DNA]</scope>
    <source>
        <strain evidence="2 3">WLHS5</strain>
    </source>
</reference>
<sequence>MTADHDRQSDVGMEQLADREELDSPLNSAIAAATGGSRTEALALAGGGLVLLSGIRSLARGQRRGLLKGVVGAGLIGIGLRQRRSDDRSTFEPSTDEIDGGTEGKEISDAAHAAAERPDSGRESQIDASGEIDDSAQLGDEGDTGSRIEFTDDGDESESHPKPGLDGDDEDPRRDTDDDSVTIDVSDSAMAEEMSEATGPDPEQAQPTQTDAIEPEETPEEDASEMKVDPDDGDDESGTSTGDENGADGDTDETEK</sequence>
<feature type="compositionally biased region" description="Basic and acidic residues" evidence="1">
    <location>
        <begin position="157"/>
        <end position="176"/>
    </location>
</feature>
<evidence type="ECO:0000313" key="3">
    <source>
        <dbReference type="Proteomes" id="UP001595898"/>
    </source>
</evidence>
<keyword evidence="3" id="KW-1185">Reference proteome</keyword>
<evidence type="ECO:0000256" key="1">
    <source>
        <dbReference type="SAM" id="MobiDB-lite"/>
    </source>
</evidence>
<comment type="caution">
    <text evidence="2">The sequence shown here is derived from an EMBL/GenBank/DDBJ whole genome shotgun (WGS) entry which is preliminary data.</text>
</comment>
<feature type="region of interest" description="Disordered" evidence="1">
    <location>
        <begin position="82"/>
        <end position="256"/>
    </location>
</feature>
<feature type="region of interest" description="Disordered" evidence="1">
    <location>
        <begin position="1"/>
        <end position="24"/>
    </location>
</feature>